<proteinExistence type="predicted"/>
<protein>
    <submittedName>
        <fullName evidence="2">W2 domain-containing protein</fullName>
    </submittedName>
</protein>
<accession>A0A1I7U206</accession>
<dbReference type="AlphaFoldDB" id="A0A1I7U206"/>
<sequence length="222" mass="25671">MDQKIEVEGIEPCTSINDAEVGEDMEDPMAIDNENVCDKEFIELEEENLAGPTFRTPEFLKLCIEYGVEDGELSPPMLFEDMAGLNATKFVTRNSLEDYLAGPTFRTLEFLKLCVEFGVEDGDLREVWEEEFIQHKEEDYLAGPKFRTPEFLKVCVEYGVGDGELSPPMLFEDMAGLNARRTPEFLKKFGTRNSFNSRKRIWLDRHSELQREEQEDDDEEKK</sequence>
<name>A0A1I7U206_9PELO</name>
<dbReference type="Proteomes" id="UP000095282">
    <property type="component" value="Unplaced"/>
</dbReference>
<reference evidence="2" key="1">
    <citation type="submission" date="2016-11" db="UniProtKB">
        <authorList>
            <consortium name="WormBaseParasite"/>
        </authorList>
    </citation>
    <scope>IDENTIFICATION</scope>
</reference>
<dbReference type="WBParaSite" id="Csp11.Scaffold629.g14046.t1">
    <property type="protein sequence ID" value="Csp11.Scaffold629.g14046.t1"/>
    <property type="gene ID" value="Csp11.Scaffold629.g14046"/>
</dbReference>
<keyword evidence="1" id="KW-1185">Reference proteome</keyword>
<organism evidence="1 2">
    <name type="scientific">Caenorhabditis tropicalis</name>
    <dbReference type="NCBI Taxonomy" id="1561998"/>
    <lineage>
        <taxon>Eukaryota</taxon>
        <taxon>Metazoa</taxon>
        <taxon>Ecdysozoa</taxon>
        <taxon>Nematoda</taxon>
        <taxon>Chromadorea</taxon>
        <taxon>Rhabditida</taxon>
        <taxon>Rhabditina</taxon>
        <taxon>Rhabditomorpha</taxon>
        <taxon>Rhabditoidea</taxon>
        <taxon>Rhabditidae</taxon>
        <taxon>Peloderinae</taxon>
        <taxon>Caenorhabditis</taxon>
    </lineage>
</organism>
<evidence type="ECO:0000313" key="2">
    <source>
        <dbReference type="WBParaSite" id="Csp11.Scaffold629.g14046.t1"/>
    </source>
</evidence>
<evidence type="ECO:0000313" key="1">
    <source>
        <dbReference type="Proteomes" id="UP000095282"/>
    </source>
</evidence>